<dbReference type="Proteomes" id="UP000799441">
    <property type="component" value="Unassembled WGS sequence"/>
</dbReference>
<dbReference type="GO" id="GO:0008270">
    <property type="term" value="F:zinc ion binding"/>
    <property type="evidence" value="ECO:0007669"/>
    <property type="project" value="UniProtKB-KW"/>
</dbReference>
<reference evidence="7" key="1">
    <citation type="journal article" date="2020" name="Stud. Mycol.">
        <title>101 Dothideomycetes genomes: a test case for predicting lifestyles and emergence of pathogens.</title>
        <authorList>
            <person name="Haridas S."/>
            <person name="Albert R."/>
            <person name="Binder M."/>
            <person name="Bloem J."/>
            <person name="Labutti K."/>
            <person name="Salamov A."/>
            <person name="Andreopoulos B."/>
            <person name="Baker S."/>
            <person name="Barry K."/>
            <person name="Bills G."/>
            <person name="Bluhm B."/>
            <person name="Cannon C."/>
            <person name="Castanera R."/>
            <person name="Culley D."/>
            <person name="Daum C."/>
            <person name="Ezra D."/>
            <person name="Gonzalez J."/>
            <person name="Henrissat B."/>
            <person name="Kuo A."/>
            <person name="Liang C."/>
            <person name="Lipzen A."/>
            <person name="Lutzoni F."/>
            <person name="Magnuson J."/>
            <person name="Mondo S."/>
            <person name="Nolan M."/>
            <person name="Ohm R."/>
            <person name="Pangilinan J."/>
            <person name="Park H.-J."/>
            <person name="Ramirez L."/>
            <person name="Alfaro M."/>
            <person name="Sun H."/>
            <person name="Tritt A."/>
            <person name="Yoshinaga Y."/>
            <person name="Zwiers L.-H."/>
            <person name="Turgeon B."/>
            <person name="Goodwin S."/>
            <person name="Spatafora J."/>
            <person name="Crous P."/>
            <person name="Grigoriev I."/>
        </authorList>
    </citation>
    <scope>NUCLEOTIDE SEQUENCE</scope>
    <source>
        <strain evidence="7">CBS 116435</strain>
    </source>
</reference>
<accession>A0A9P4UPS1</accession>
<evidence type="ECO:0000256" key="4">
    <source>
        <dbReference type="PROSITE-ProRule" id="PRU00146"/>
    </source>
</evidence>
<feature type="compositionally biased region" description="Acidic residues" evidence="5">
    <location>
        <begin position="405"/>
        <end position="415"/>
    </location>
</feature>
<feature type="region of interest" description="Disordered" evidence="5">
    <location>
        <begin position="305"/>
        <end position="366"/>
    </location>
</feature>
<dbReference type="InterPro" id="IPR013083">
    <property type="entry name" value="Znf_RING/FYVE/PHD"/>
</dbReference>
<feature type="compositionally biased region" description="Polar residues" evidence="5">
    <location>
        <begin position="321"/>
        <end position="334"/>
    </location>
</feature>
<keyword evidence="1" id="KW-0479">Metal-binding</keyword>
<dbReference type="OrthoDB" id="79252at2759"/>
<keyword evidence="8" id="KW-1185">Reference proteome</keyword>
<dbReference type="PROSITE" id="PS50016">
    <property type="entry name" value="ZF_PHD_2"/>
    <property type="match status" value="1"/>
</dbReference>
<evidence type="ECO:0000313" key="8">
    <source>
        <dbReference type="Proteomes" id="UP000799441"/>
    </source>
</evidence>
<feature type="compositionally biased region" description="Polar residues" evidence="5">
    <location>
        <begin position="262"/>
        <end position="271"/>
    </location>
</feature>
<evidence type="ECO:0000256" key="2">
    <source>
        <dbReference type="ARBA" id="ARBA00022771"/>
    </source>
</evidence>
<dbReference type="AlphaFoldDB" id="A0A9P4UPS1"/>
<evidence type="ECO:0000313" key="7">
    <source>
        <dbReference type="EMBL" id="KAF2720751.1"/>
    </source>
</evidence>
<evidence type="ECO:0000256" key="5">
    <source>
        <dbReference type="SAM" id="MobiDB-lite"/>
    </source>
</evidence>
<dbReference type="PANTHER" id="PTHR46201">
    <property type="entry name" value="PHD FINGER PROTEIN MALE MEIOCYTE DEATH 1-RELATED"/>
    <property type="match status" value="1"/>
</dbReference>
<feature type="region of interest" description="Disordered" evidence="5">
    <location>
        <begin position="221"/>
        <end position="289"/>
    </location>
</feature>
<dbReference type="InterPro" id="IPR001965">
    <property type="entry name" value="Znf_PHD"/>
</dbReference>
<feature type="compositionally biased region" description="Acidic residues" evidence="5">
    <location>
        <begin position="345"/>
        <end position="355"/>
    </location>
</feature>
<dbReference type="SUPFAM" id="SSF57903">
    <property type="entry name" value="FYVE/PHD zinc finger"/>
    <property type="match status" value="1"/>
</dbReference>
<dbReference type="PANTHER" id="PTHR46201:SF9">
    <property type="entry name" value="PHD FINGER PROTEIN MALE MEIOCYTE DEATH 1"/>
    <property type="match status" value="1"/>
</dbReference>
<protein>
    <recommendedName>
        <fullName evidence="6">PHD-type domain-containing protein</fullName>
    </recommendedName>
</protein>
<comment type="caution">
    <text evidence="7">The sequence shown here is derived from an EMBL/GenBank/DDBJ whole genome shotgun (WGS) entry which is preliminary data.</text>
</comment>
<name>A0A9P4UPS1_9PEZI</name>
<evidence type="ECO:0000256" key="3">
    <source>
        <dbReference type="ARBA" id="ARBA00022833"/>
    </source>
</evidence>
<keyword evidence="2 4" id="KW-0863">Zinc-finger</keyword>
<keyword evidence="3" id="KW-0862">Zinc</keyword>
<dbReference type="InterPro" id="IPR019787">
    <property type="entry name" value="Znf_PHD-finger"/>
</dbReference>
<organism evidence="7 8">
    <name type="scientific">Polychaeton citri CBS 116435</name>
    <dbReference type="NCBI Taxonomy" id="1314669"/>
    <lineage>
        <taxon>Eukaryota</taxon>
        <taxon>Fungi</taxon>
        <taxon>Dikarya</taxon>
        <taxon>Ascomycota</taxon>
        <taxon>Pezizomycotina</taxon>
        <taxon>Dothideomycetes</taxon>
        <taxon>Dothideomycetidae</taxon>
        <taxon>Capnodiales</taxon>
        <taxon>Capnodiaceae</taxon>
        <taxon>Polychaeton</taxon>
    </lineage>
</organism>
<feature type="region of interest" description="Disordered" evidence="5">
    <location>
        <begin position="157"/>
        <end position="176"/>
    </location>
</feature>
<sequence>MRPLKPDSISQNAEWEDSTEIRLARARIQVALLEEGEILNEHYCYGDYVRRRANFLGNLPEYRWRSLMTFESARRSAEQVFENDGSNALSVQEVRRREERLEEFPLLPLPTKLNTQTINDFLDYPNEEWIPPKTPEAKTPSYSPFRPHIVTPTRVASVVPSSVTTPGPPIDTPRTASRGFVNSEALSSSHSVFFETSPVAISDGQELKIKDMPTGRQLYANQNPTVAKPNGFFPERPVSPTEGSERQRLSTTSPILQDVSKALSQPPQSRQDSAHPDTAQVKPSLDIDDPQILRSIAQNEAILQDRQTTLRPSPRGAFISAYTNRGTTVPVKSQTRSKRPRPESSEEDAPFEIDPEPTTKPPRKSIKYQLKGIRLNRSKSKVTEVASSMDIAVPPRHSRRKQQNDEDSEDDDDTADTTTTLPLPKKQKGTIDLEDVIEGRSLPASIEQARAASAERRARLLEEHNARRQQQARGTARKTRVRNTEPDLMPEFFNVRNFPRSKRDETVRCICGQMDDDGKHMVSCDSCYVWEHTACIRDAAPEDLDDSAEETYLCRICDPWRHRGQLRKLRAGEPL</sequence>
<evidence type="ECO:0000256" key="1">
    <source>
        <dbReference type="ARBA" id="ARBA00022723"/>
    </source>
</evidence>
<gene>
    <name evidence="7" type="ORF">K431DRAFT_86436</name>
</gene>
<dbReference type="SMART" id="SM00249">
    <property type="entry name" value="PHD"/>
    <property type="match status" value="1"/>
</dbReference>
<evidence type="ECO:0000259" key="6">
    <source>
        <dbReference type="PROSITE" id="PS50016"/>
    </source>
</evidence>
<dbReference type="EMBL" id="MU003796">
    <property type="protein sequence ID" value="KAF2720751.1"/>
    <property type="molecule type" value="Genomic_DNA"/>
</dbReference>
<dbReference type="InterPro" id="IPR011011">
    <property type="entry name" value="Znf_FYVE_PHD"/>
</dbReference>
<dbReference type="Pfam" id="PF20826">
    <property type="entry name" value="PHD_5"/>
    <property type="match status" value="1"/>
</dbReference>
<proteinExistence type="predicted"/>
<dbReference type="Gene3D" id="3.30.40.10">
    <property type="entry name" value="Zinc/RING finger domain, C3HC4 (zinc finger)"/>
    <property type="match status" value="1"/>
</dbReference>
<feature type="region of interest" description="Disordered" evidence="5">
    <location>
        <begin position="378"/>
        <end position="434"/>
    </location>
</feature>
<feature type="domain" description="PHD-type" evidence="6">
    <location>
        <begin position="506"/>
        <end position="560"/>
    </location>
</feature>